<dbReference type="AlphaFoldDB" id="A0A553PDL4"/>
<gene>
    <name evidence="2" type="ORF">TCAL_08668</name>
</gene>
<feature type="region of interest" description="Disordered" evidence="1">
    <location>
        <begin position="1"/>
        <end position="242"/>
    </location>
</feature>
<keyword evidence="3" id="KW-1185">Reference proteome</keyword>
<feature type="compositionally biased region" description="Basic residues" evidence="1">
    <location>
        <begin position="172"/>
        <end position="185"/>
    </location>
</feature>
<accession>A0A553PDL4</accession>
<feature type="compositionally biased region" description="Polar residues" evidence="1">
    <location>
        <begin position="145"/>
        <end position="159"/>
    </location>
</feature>
<feature type="compositionally biased region" description="Basic residues" evidence="1">
    <location>
        <begin position="207"/>
        <end position="217"/>
    </location>
</feature>
<protein>
    <submittedName>
        <fullName evidence="2">Uncharacterized protein</fullName>
    </submittedName>
</protein>
<sequence length="336" mass="37169">MEIEIMDPIGVASQVQDQTQSKASHSGHSQRRRKQSSGSANSNYSGSRTPSAKSKASYDSRRSGSRTSSTRSYDSRRSGGRTPSARSYDSRKTRSAKSDYSRRTRTARSNDSRRTRSSGSRGSQSSRTSSSGSERSYGSARSGDSRLSGSRTPSALTQDSRYSGGSRTPTTRTRHRRSVVSKKSARSGYNSEEVQDGYGSTDVSRQHSQKTLRNGRQHSKDESTRSHRFNVRSAGQGRMNNSAPAAISAYGRSKSVFSYKSGGNSSAGNHRTVEVDYDQDPSGLYRAHRNIRLDESQAHIVLDSTITKIDTPIDYQVAQEVDEDVRMSRRMRKMRI</sequence>
<feature type="compositionally biased region" description="Low complexity" evidence="1">
    <location>
        <begin position="160"/>
        <end position="171"/>
    </location>
</feature>
<feature type="compositionally biased region" description="Low complexity" evidence="1">
    <location>
        <begin position="36"/>
        <end position="47"/>
    </location>
</feature>
<proteinExistence type="predicted"/>
<feature type="compositionally biased region" description="Polar residues" evidence="1">
    <location>
        <begin position="13"/>
        <end position="27"/>
    </location>
</feature>
<dbReference type="Proteomes" id="UP000318571">
    <property type="component" value="Chromosome 2"/>
</dbReference>
<dbReference type="EMBL" id="VCGU01000005">
    <property type="protein sequence ID" value="TRY75780.1"/>
    <property type="molecule type" value="Genomic_DNA"/>
</dbReference>
<name>A0A553PDL4_TIGCA</name>
<comment type="caution">
    <text evidence="2">The sequence shown here is derived from an EMBL/GenBank/DDBJ whole genome shotgun (WGS) entry which is preliminary data.</text>
</comment>
<reference evidence="2 3" key="1">
    <citation type="journal article" date="2018" name="Nat. Ecol. Evol.">
        <title>Genomic signatures of mitonuclear coevolution across populations of Tigriopus californicus.</title>
        <authorList>
            <person name="Barreto F.S."/>
            <person name="Watson E.T."/>
            <person name="Lima T.G."/>
            <person name="Willett C.S."/>
            <person name="Edmands S."/>
            <person name="Li W."/>
            <person name="Burton R.S."/>
        </authorList>
    </citation>
    <scope>NUCLEOTIDE SEQUENCE [LARGE SCALE GENOMIC DNA]</scope>
    <source>
        <strain evidence="2 3">San Diego</strain>
    </source>
</reference>
<evidence type="ECO:0000256" key="1">
    <source>
        <dbReference type="SAM" id="MobiDB-lite"/>
    </source>
</evidence>
<feature type="compositionally biased region" description="Low complexity" evidence="1">
    <location>
        <begin position="117"/>
        <end position="142"/>
    </location>
</feature>
<feature type="compositionally biased region" description="Basic and acidic residues" evidence="1">
    <location>
        <begin position="88"/>
        <end position="114"/>
    </location>
</feature>
<evidence type="ECO:0000313" key="3">
    <source>
        <dbReference type="Proteomes" id="UP000318571"/>
    </source>
</evidence>
<evidence type="ECO:0000313" key="2">
    <source>
        <dbReference type="EMBL" id="TRY75780.1"/>
    </source>
</evidence>
<organism evidence="2 3">
    <name type="scientific">Tigriopus californicus</name>
    <name type="common">Marine copepod</name>
    <dbReference type="NCBI Taxonomy" id="6832"/>
    <lineage>
        <taxon>Eukaryota</taxon>
        <taxon>Metazoa</taxon>
        <taxon>Ecdysozoa</taxon>
        <taxon>Arthropoda</taxon>
        <taxon>Crustacea</taxon>
        <taxon>Multicrustacea</taxon>
        <taxon>Hexanauplia</taxon>
        <taxon>Copepoda</taxon>
        <taxon>Harpacticoida</taxon>
        <taxon>Harpacticidae</taxon>
        <taxon>Tigriopus</taxon>
    </lineage>
</organism>